<evidence type="ECO:0000256" key="2">
    <source>
        <dbReference type="ARBA" id="ARBA00007186"/>
    </source>
</evidence>
<dbReference type="InterPro" id="IPR010720">
    <property type="entry name" value="Alpha-L-AF_C"/>
</dbReference>
<evidence type="ECO:0000256" key="7">
    <source>
        <dbReference type="ARBA" id="ARBA00023295"/>
    </source>
</evidence>
<dbReference type="AlphaFoldDB" id="A0A6J4TR67"/>
<dbReference type="GO" id="GO:0046373">
    <property type="term" value="P:L-arabinose metabolic process"/>
    <property type="evidence" value="ECO:0007669"/>
    <property type="project" value="InterPro"/>
</dbReference>
<evidence type="ECO:0000256" key="3">
    <source>
        <dbReference type="ARBA" id="ARBA00011165"/>
    </source>
</evidence>
<dbReference type="PANTHER" id="PTHR43576">
    <property type="entry name" value="ALPHA-L-ARABINOFURANOSIDASE C-RELATED"/>
    <property type="match status" value="1"/>
</dbReference>
<evidence type="ECO:0000256" key="1">
    <source>
        <dbReference type="ARBA" id="ARBA00001462"/>
    </source>
</evidence>
<sequence>MVIDPAFAIGDVHPRLFGAFLEHMGRAVYGGIYEPGHPAAGEDGWRRDVLEYVRDAGVSIVRYPGGNFVSGYDWEDGVGPRHERPTRLDLAWRSVETNEVGTDEFLAWAELAGAEAMLAVNLGTRGVDAARSLVEYVNAPVGSRHADRRAANGRPEPYGVPVWCLGNEMDGPWQLGAKDAVEYGKLANEAGKAMRLVDPSIELVVVGSSHSSMPTFGAWESTVLDLTWGVADHISLHTYYDPADFPDVAAYLGSSLDLDRMITTVAATADAVAGRRGSRRRLGISVDEWNVWHQQANPQHLDVSGPFTKAPPLAEDVHDMADALVVGCMLITLLRHADRVRSACLAQLVNVIPAIRTQDGGPAWRQTSYWPFLHAARHGHGTVLRVEPSGPAYEVEGEGTVPGLEATAVHDAGAGTLTVFAVNRLAEPLPVRAVLRDLDGVRVAEHLVLADPDIRACNTAEQPDRVVPRPGTGATVDGGVLSVELPPLSWSVLRLAGPALR</sequence>
<dbReference type="Pfam" id="PF06964">
    <property type="entry name" value="Alpha-L-AF_C"/>
    <property type="match status" value="1"/>
</dbReference>
<comment type="subunit">
    <text evidence="3">Homohexamer; trimer of dimers.</text>
</comment>
<dbReference type="EMBL" id="CADCVO010000611">
    <property type="protein sequence ID" value="CAA9528858.1"/>
    <property type="molecule type" value="Genomic_DNA"/>
</dbReference>
<dbReference type="SMART" id="SM00813">
    <property type="entry name" value="Alpha-L-AF_C"/>
    <property type="match status" value="1"/>
</dbReference>
<dbReference type="EC" id="3.2.1.55" evidence="4"/>
<organism evidence="9">
    <name type="scientific">uncultured Solirubrobacteraceae bacterium</name>
    <dbReference type="NCBI Taxonomy" id="1162706"/>
    <lineage>
        <taxon>Bacteria</taxon>
        <taxon>Bacillati</taxon>
        <taxon>Actinomycetota</taxon>
        <taxon>Thermoleophilia</taxon>
        <taxon>Solirubrobacterales</taxon>
        <taxon>Solirubrobacteraceae</taxon>
        <taxon>environmental samples</taxon>
    </lineage>
</organism>
<dbReference type="InterPro" id="IPR013780">
    <property type="entry name" value="Glyco_hydro_b"/>
</dbReference>
<keyword evidence="5 9" id="KW-0378">Hydrolase</keyword>
<dbReference type="SUPFAM" id="SSF51445">
    <property type="entry name" value="(Trans)glycosidases"/>
    <property type="match status" value="1"/>
</dbReference>
<feature type="domain" description="Alpha-L-arabinofuranosidase C-terminal" evidence="8">
    <location>
        <begin position="287"/>
        <end position="489"/>
    </location>
</feature>
<evidence type="ECO:0000313" key="9">
    <source>
        <dbReference type="EMBL" id="CAA9528858.1"/>
    </source>
</evidence>
<keyword evidence="7 9" id="KW-0326">Glycosidase</keyword>
<comment type="similarity">
    <text evidence="2">Belongs to the glycosyl hydrolase 51 family.</text>
</comment>
<dbReference type="Gene3D" id="2.60.40.1180">
    <property type="entry name" value="Golgi alpha-mannosidase II"/>
    <property type="match status" value="1"/>
</dbReference>
<dbReference type="Gene3D" id="3.20.20.80">
    <property type="entry name" value="Glycosidases"/>
    <property type="match status" value="1"/>
</dbReference>
<dbReference type="GO" id="GO:0000272">
    <property type="term" value="P:polysaccharide catabolic process"/>
    <property type="evidence" value="ECO:0007669"/>
    <property type="project" value="TreeGrafter"/>
</dbReference>
<protein>
    <recommendedName>
        <fullName evidence="4">non-reducing end alpha-L-arabinofuranosidase</fullName>
        <ecNumber evidence="4">3.2.1.55</ecNumber>
    </recommendedName>
</protein>
<evidence type="ECO:0000256" key="6">
    <source>
        <dbReference type="ARBA" id="ARBA00023277"/>
    </source>
</evidence>
<evidence type="ECO:0000259" key="8">
    <source>
        <dbReference type="SMART" id="SM00813"/>
    </source>
</evidence>
<comment type="catalytic activity">
    <reaction evidence="1">
        <text>Hydrolysis of terminal non-reducing alpha-L-arabinofuranoside residues in alpha-L-arabinosides.</text>
        <dbReference type="EC" id="3.2.1.55"/>
    </reaction>
</comment>
<dbReference type="InterPro" id="IPR017853">
    <property type="entry name" value="GH"/>
</dbReference>
<proteinExistence type="inferred from homology"/>
<keyword evidence="6" id="KW-0119">Carbohydrate metabolism</keyword>
<dbReference type="Pfam" id="PF22848">
    <property type="entry name" value="ASD1_dom"/>
    <property type="match status" value="1"/>
</dbReference>
<accession>A0A6J4TR67</accession>
<dbReference type="GO" id="GO:0046556">
    <property type="term" value="F:alpha-L-arabinofuranosidase activity"/>
    <property type="evidence" value="ECO:0007669"/>
    <property type="project" value="UniProtKB-EC"/>
</dbReference>
<gene>
    <name evidence="9" type="ORF">AVDCRST_MAG13-3982</name>
</gene>
<dbReference type="SUPFAM" id="SSF51011">
    <property type="entry name" value="Glycosyl hydrolase domain"/>
    <property type="match status" value="1"/>
</dbReference>
<evidence type="ECO:0000256" key="5">
    <source>
        <dbReference type="ARBA" id="ARBA00022801"/>
    </source>
</evidence>
<dbReference type="PANTHER" id="PTHR43576:SF3">
    <property type="entry name" value="ALPHA-L-ARABINOFURANOSIDASE C"/>
    <property type="match status" value="1"/>
</dbReference>
<dbReference type="InterPro" id="IPR055235">
    <property type="entry name" value="ASD1_cat"/>
</dbReference>
<name>A0A6J4TR67_9ACTN</name>
<evidence type="ECO:0000256" key="4">
    <source>
        <dbReference type="ARBA" id="ARBA00012670"/>
    </source>
</evidence>
<reference evidence="9" key="1">
    <citation type="submission" date="2020-02" db="EMBL/GenBank/DDBJ databases">
        <authorList>
            <person name="Meier V. D."/>
        </authorList>
    </citation>
    <scope>NUCLEOTIDE SEQUENCE</scope>
    <source>
        <strain evidence="9">AVDCRST_MAG13</strain>
    </source>
</reference>